<evidence type="ECO:0000313" key="4">
    <source>
        <dbReference type="Proteomes" id="UP000683493"/>
    </source>
</evidence>
<keyword evidence="2" id="KW-0812">Transmembrane</keyword>
<keyword evidence="4" id="KW-1185">Reference proteome</keyword>
<feature type="transmembrane region" description="Helical" evidence="2">
    <location>
        <begin position="12"/>
        <end position="33"/>
    </location>
</feature>
<evidence type="ECO:0000256" key="2">
    <source>
        <dbReference type="SAM" id="Phobius"/>
    </source>
</evidence>
<accession>A0ABX8JGJ4</accession>
<dbReference type="NCBIfam" id="TIGR00847">
    <property type="entry name" value="ccoS"/>
    <property type="match status" value="1"/>
</dbReference>
<dbReference type="EMBL" id="CP076724">
    <property type="protein sequence ID" value="QWV97490.1"/>
    <property type="molecule type" value="Genomic_DNA"/>
</dbReference>
<evidence type="ECO:0000313" key="3">
    <source>
        <dbReference type="EMBL" id="QWV97490.1"/>
    </source>
</evidence>
<sequence length="101" mass="11074">MDSPLETPAFLLIWMCLPLLMCGTLIVFFVWGVRSGQFADQERARYLALDSGIPEEPPEEPGQGRGANDYSPLQWPDGLPGFCQDQGGLSGRKGTSRGERS</sequence>
<evidence type="ECO:0000256" key="1">
    <source>
        <dbReference type="SAM" id="MobiDB-lite"/>
    </source>
</evidence>
<feature type="region of interest" description="Disordered" evidence="1">
    <location>
        <begin position="50"/>
        <end position="101"/>
    </location>
</feature>
<keyword evidence="2" id="KW-0472">Membrane</keyword>
<protein>
    <submittedName>
        <fullName evidence="3">Cbb3-type cytochrome oxidase assembly protein CcoS</fullName>
    </submittedName>
</protein>
<gene>
    <name evidence="3" type="primary">ccoS</name>
    <name evidence="3" type="ORF">KP005_19485</name>
</gene>
<proteinExistence type="predicted"/>
<organism evidence="3 4">
    <name type="scientific">Geomonas diazotrophica</name>
    <dbReference type="NCBI Taxonomy" id="2843197"/>
    <lineage>
        <taxon>Bacteria</taxon>
        <taxon>Pseudomonadati</taxon>
        <taxon>Thermodesulfobacteriota</taxon>
        <taxon>Desulfuromonadia</taxon>
        <taxon>Geobacterales</taxon>
        <taxon>Geobacteraceae</taxon>
        <taxon>Geomonas</taxon>
    </lineage>
</organism>
<dbReference type="Pfam" id="PF03597">
    <property type="entry name" value="FixS"/>
    <property type="match status" value="1"/>
</dbReference>
<dbReference type="Proteomes" id="UP000683493">
    <property type="component" value="Chromosome"/>
</dbReference>
<keyword evidence="2" id="KW-1133">Transmembrane helix</keyword>
<dbReference type="InterPro" id="IPR004714">
    <property type="entry name" value="Cyt_oxidase_maturation_cbb3"/>
</dbReference>
<name>A0ABX8JGJ4_9BACT</name>
<reference evidence="3 4" key="1">
    <citation type="submission" date="2021-06" db="EMBL/GenBank/DDBJ databases">
        <title>Gemonas diversity in paddy soil.</title>
        <authorList>
            <person name="Liu G."/>
        </authorList>
    </citation>
    <scope>NUCLEOTIDE SEQUENCE [LARGE SCALE GENOMIC DNA]</scope>
    <source>
        <strain evidence="3 4">RG29</strain>
    </source>
</reference>